<proteinExistence type="predicted"/>
<organism evidence="3 4">
    <name type="scientific">Streptomyces qaidamensis</name>
    <dbReference type="NCBI Taxonomy" id="1783515"/>
    <lineage>
        <taxon>Bacteria</taxon>
        <taxon>Bacillati</taxon>
        <taxon>Actinomycetota</taxon>
        <taxon>Actinomycetes</taxon>
        <taxon>Kitasatosporales</taxon>
        <taxon>Streptomycetaceae</taxon>
        <taxon>Streptomyces</taxon>
        <taxon>Streptomyces aurantiacus group</taxon>
    </lineage>
</organism>
<keyword evidence="4" id="KW-1185">Reference proteome</keyword>
<gene>
    <name evidence="3" type="ORF">A4E84_35265</name>
</gene>
<dbReference type="EMBL" id="CP015098">
    <property type="protein sequence ID" value="AMW14293.1"/>
    <property type="molecule type" value="Genomic_DNA"/>
</dbReference>
<feature type="region of interest" description="Disordered" evidence="1">
    <location>
        <begin position="104"/>
        <end position="134"/>
    </location>
</feature>
<sequence>MFILPAVIVAGWVLSWWGARRVRWFLPFAAVVVSVLCVVIGWHAMGPPADPRTVDCSSSWACTDPGSLYVVAAGLLGFGCCVVLLLLTLVGEALLIRRGCRSEPVQPDTASMRPASAAASRSRPGPGRPPGSVM</sequence>
<evidence type="ECO:0000256" key="2">
    <source>
        <dbReference type="SAM" id="Phobius"/>
    </source>
</evidence>
<name>A0A143CA18_9ACTN</name>
<keyword evidence="2" id="KW-0472">Membrane</keyword>
<reference evidence="4" key="1">
    <citation type="submission" date="2016-04" db="EMBL/GenBank/DDBJ databases">
        <authorList>
            <person name="Zhang B."/>
        </authorList>
    </citation>
    <scope>NUCLEOTIDE SEQUENCE [LARGE SCALE GENOMIC DNA]</scope>
    <source>
        <strain evidence="4">S10</strain>
    </source>
</reference>
<feature type="transmembrane region" description="Helical" evidence="2">
    <location>
        <begin position="68"/>
        <end position="91"/>
    </location>
</feature>
<keyword evidence="2" id="KW-1133">Transmembrane helix</keyword>
<protein>
    <submittedName>
        <fullName evidence="3">Uncharacterized protein</fullName>
    </submittedName>
</protein>
<evidence type="ECO:0000313" key="4">
    <source>
        <dbReference type="Proteomes" id="UP000076096"/>
    </source>
</evidence>
<feature type="transmembrane region" description="Helical" evidence="2">
    <location>
        <begin position="24"/>
        <end position="45"/>
    </location>
</feature>
<evidence type="ECO:0000256" key="1">
    <source>
        <dbReference type="SAM" id="MobiDB-lite"/>
    </source>
</evidence>
<evidence type="ECO:0000313" key="3">
    <source>
        <dbReference type="EMBL" id="AMW14293.1"/>
    </source>
</evidence>
<keyword evidence="2" id="KW-0812">Transmembrane</keyword>
<dbReference type="Proteomes" id="UP000076096">
    <property type="component" value="Chromosome"/>
</dbReference>
<accession>A0A143CA18</accession>
<feature type="compositionally biased region" description="Low complexity" evidence="1">
    <location>
        <begin position="110"/>
        <end position="134"/>
    </location>
</feature>
<dbReference type="AlphaFoldDB" id="A0A143CA18"/>
<dbReference type="KEGG" id="stsi:A4E84_35265"/>